<proteinExistence type="predicted"/>
<evidence type="ECO:0000313" key="1">
    <source>
        <dbReference type="EMBL" id="MCI26976.1"/>
    </source>
</evidence>
<keyword evidence="2" id="KW-1185">Reference proteome</keyword>
<dbReference type="AlphaFoldDB" id="A0A392QTX4"/>
<feature type="non-terminal residue" evidence="1">
    <location>
        <position position="1"/>
    </location>
</feature>
<reference evidence="1 2" key="1">
    <citation type="journal article" date="2018" name="Front. Plant Sci.">
        <title>Red Clover (Trifolium pratense) and Zigzag Clover (T. medium) - A Picture of Genomic Similarities and Differences.</title>
        <authorList>
            <person name="Dluhosova J."/>
            <person name="Istvanek J."/>
            <person name="Nedelnik J."/>
            <person name="Repkova J."/>
        </authorList>
    </citation>
    <scope>NUCLEOTIDE SEQUENCE [LARGE SCALE GENOMIC DNA]</scope>
    <source>
        <strain evidence="2">cv. 10/8</strain>
        <tissue evidence="1">Leaf</tissue>
    </source>
</reference>
<dbReference type="Proteomes" id="UP000265520">
    <property type="component" value="Unassembled WGS sequence"/>
</dbReference>
<sequence>VLHHNIVRAAPLPVVHIAHPPVAQAAPPPAAQAALPPDVAVLRNLHILTV</sequence>
<comment type="caution">
    <text evidence="1">The sequence shown here is derived from an EMBL/GenBank/DDBJ whole genome shotgun (WGS) entry which is preliminary data.</text>
</comment>
<organism evidence="1 2">
    <name type="scientific">Trifolium medium</name>
    <dbReference type="NCBI Taxonomy" id="97028"/>
    <lineage>
        <taxon>Eukaryota</taxon>
        <taxon>Viridiplantae</taxon>
        <taxon>Streptophyta</taxon>
        <taxon>Embryophyta</taxon>
        <taxon>Tracheophyta</taxon>
        <taxon>Spermatophyta</taxon>
        <taxon>Magnoliopsida</taxon>
        <taxon>eudicotyledons</taxon>
        <taxon>Gunneridae</taxon>
        <taxon>Pentapetalae</taxon>
        <taxon>rosids</taxon>
        <taxon>fabids</taxon>
        <taxon>Fabales</taxon>
        <taxon>Fabaceae</taxon>
        <taxon>Papilionoideae</taxon>
        <taxon>50 kb inversion clade</taxon>
        <taxon>NPAAA clade</taxon>
        <taxon>Hologalegina</taxon>
        <taxon>IRL clade</taxon>
        <taxon>Trifolieae</taxon>
        <taxon>Trifolium</taxon>
    </lineage>
</organism>
<accession>A0A392QTX4</accession>
<evidence type="ECO:0000313" key="2">
    <source>
        <dbReference type="Proteomes" id="UP000265520"/>
    </source>
</evidence>
<dbReference type="EMBL" id="LXQA010156563">
    <property type="protein sequence ID" value="MCI26976.1"/>
    <property type="molecule type" value="Genomic_DNA"/>
</dbReference>
<protein>
    <submittedName>
        <fullName evidence="1">Uncharacterized protein</fullName>
    </submittedName>
</protein>
<name>A0A392QTX4_9FABA</name>